<dbReference type="KEGG" id="cob:COB47_0303"/>
<dbReference type="AlphaFoldDB" id="D9TI17"/>
<name>D9TI17_CALOO</name>
<dbReference type="EMBL" id="CP002164">
    <property type="protein sequence ID" value="ADL41649.1"/>
    <property type="molecule type" value="Genomic_DNA"/>
</dbReference>
<proteinExistence type="predicted"/>
<gene>
    <name evidence="1" type="ordered locus">COB47_0303</name>
</gene>
<dbReference type="Proteomes" id="UP000000347">
    <property type="component" value="Chromosome"/>
</dbReference>
<dbReference type="RefSeq" id="WP_013289655.1">
    <property type="nucleotide sequence ID" value="NC_014392.1"/>
</dbReference>
<keyword evidence="2" id="KW-1185">Reference proteome</keyword>
<dbReference type="HOGENOM" id="CLU_2664144_0_0_9"/>
<accession>D9TI17</accession>
<evidence type="ECO:0000313" key="2">
    <source>
        <dbReference type="Proteomes" id="UP000000347"/>
    </source>
</evidence>
<dbReference type="STRING" id="608506.COB47_0303"/>
<reference evidence="1 2" key="1">
    <citation type="journal article" date="2010" name="J. Bacteriol.">
        <title>Complete genome sequence of the cellulolytic thermophile Caldicellulosiruptor obsidiansis OB47T.</title>
        <authorList>
            <person name="Elkins J.G."/>
            <person name="Lochner A."/>
            <person name="Hamilton-Brehm S.D."/>
            <person name="Davenport K.W."/>
            <person name="Podar M."/>
            <person name="Brown S.D."/>
            <person name="Land M.L."/>
            <person name="Hauser L.J."/>
            <person name="Klingeman D.M."/>
            <person name="Raman B."/>
            <person name="Goodwin L.A."/>
            <person name="Tapia R."/>
            <person name="Meincke L.J."/>
            <person name="Detter J.C."/>
            <person name="Bruce D.C."/>
            <person name="Han C.S."/>
            <person name="Palumbo A.V."/>
            <person name="Cottingham R.W."/>
            <person name="Keller M."/>
            <person name="Graham D.E."/>
        </authorList>
    </citation>
    <scope>NUCLEOTIDE SEQUENCE [LARGE SCALE GENOMIC DNA]</scope>
    <source>
        <strain evidence="2">ATCC BAA-2073 / strain OB47</strain>
    </source>
</reference>
<protein>
    <submittedName>
        <fullName evidence="1">Uncharacterized protein</fullName>
    </submittedName>
</protein>
<organism evidence="1 2">
    <name type="scientific">Caldicellulosiruptor obsidiansis (strain ATCC BAA-2073 / JCM 16842 / OB47)</name>
    <dbReference type="NCBI Taxonomy" id="608506"/>
    <lineage>
        <taxon>Bacteria</taxon>
        <taxon>Bacillati</taxon>
        <taxon>Bacillota</taxon>
        <taxon>Bacillota incertae sedis</taxon>
        <taxon>Caldicellulosiruptorales</taxon>
        <taxon>Caldicellulosiruptoraceae</taxon>
        <taxon>Caldicellulosiruptor</taxon>
    </lineage>
</organism>
<evidence type="ECO:0000313" key="1">
    <source>
        <dbReference type="EMBL" id="ADL41649.1"/>
    </source>
</evidence>
<dbReference type="eggNOG" id="ENOG5033GYG">
    <property type="taxonomic scope" value="Bacteria"/>
</dbReference>
<sequence>MEQCQIKKSGFDARLIHNTKNVIAIDKEIHRKISGYYSSKKEFTKDKTVREWLAGQSYEFQYGDLSRILCFQFIT</sequence>
<dbReference type="OrthoDB" id="1899157at2"/>